<dbReference type="InterPro" id="IPR000639">
    <property type="entry name" value="Epox_hydrolase-like"/>
</dbReference>
<dbReference type="FunFam" id="3.40.50.1820:FF:000205">
    <property type="entry name" value="Non-haem bromoperoxidase BPO-A2"/>
    <property type="match status" value="1"/>
</dbReference>
<sequence>MAMIETRDGAWLYVKDWGAGNPVVLIHGWPLSSDSWDPVADALANAGHRVISYDRRGFGRSEQTWQGYDYDSLSDDLADVLKATGATDNVTLVGFSMGGGEVARYMSRHNGAGVIRTALIASVVPYMLKTDDNPEGVPQETFDQMTQQMLDDRPAFMKSFLNDFFGVGWLSKPVSSAVLEWAWRLTMQAGLRPTLKCAESFSSTDFRRDLPAFRVPTLVIHGTADKTVPIEATGRVAASMIDDVQLVEYAGSPHGLFETDRDRLIGDLMAFLNGEEVRYHNLEEQMIDPVLPLGSY</sequence>
<reference evidence="3 4" key="1">
    <citation type="submission" date="2019-07" db="EMBL/GenBank/DDBJ databases">
        <authorList>
            <person name="Park M."/>
        </authorList>
    </citation>
    <scope>NUCLEOTIDE SEQUENCE [LARGE SCALE GENOMIC DNA]</scope>
    <source>
        <strain evidence="3 4">KCTC32445</strain>
    </source>
</reference>
<dbReference type="InterPro" id="IPR000073">
    <property type="entry name" value="AB_hydrolase_1"/>
</dbReference>
<dbReference type="Gene3D" id="3.40.50.1820">
    <property type="entry name" value="alpha/beta hydrolase"/>
    <property type="match status" value="1"/>
</dbReference>
<dbReference type="InterPro" id="IPR050471">
    <property type="entry name" value="AB_hydrolase"/>
</dbReference>
<keyword evidence="3" id="KW-0378">Hydrolase</keyword>
<evidence type="ECO:0000313" key="3">
    <source>
        <dbReference type="EMBL" id="TSB04760.1"/>
    </source>
</evidence>
<name>A0A553WJ76_9SPHN</name>
<dbReference type="GO" id="GO:0016787">
    <property type="term" value="F:hydrolase activity"/>
    <property type="evidence" value="ECO:0007669"/>
    <property type="project" value="UniProtKB-KW"/>
</dbReference>
<dbReference type="PANTHER" id="PTHR43433:SF5">
    <property type="entry name" value="AB HYDROLASE-1 DOMAIN-CONTAINING PROTEIN"/>
    <property type="match status" value="1"/>
</dbReference>
<dbReference type="AlphaFoldDB" id="A0A553WJ76"/>
<dbReference type="SUPFAM" id="SSF53474">
    <property type="entry name" value="alpha/beta-Hydrolases"/>
    <property type="match status" value="1"/>
</dbReference>
<evidence type="ECO:0000259" key="2">
    <source>
        <dbReference type="Pfam" id="PF00561"/>
    </source>
</evidence>
<dbReference type="PRINTS" id="PR00111">
    <property type="entry name" value="ABHYDROLASE"/>
</dbReference>
<dbReference type="OrthoDB" id="9779853at2"/>
<gene>
    <name evidence="3" type="ORF">FOM92_04955</name>
</gene>
<comment type="similarity">
    <text evidence="1">Belongs to the AB hydrolase superfamily. Bacterial non-heme haloperoxidase / perhydrolase family.</text>
</comment>
<dbReference type="InterPro" id="IPR029058">
    <property type="entry name" value="AB_hydrolase_fold"/>
</dbReference>
<dbReference type="EMBL" id="VKKU01000001">
    <property type="protein sequence ID" value="TSB04760.1"/>
    <property type="molecule type" value="Genomic_DNA"/>
</dbReference>
<keyword evidence="4" id="KW-1185">Reference proteome</keyword>
<dbReference type="Pfam" id="PF00561">
    <property type="entry name" value="Abhydrolase_1"/>
    <property type="match status" value="1"/>
</dbReference>
<dbReference type="RefSeq" id="WP_143775678.1">
    <property type="nucleotide sequence ID" value="NZ_VKKU01000001.1"/>
</dbReference>
<dbReference type="PANTHER" id="PTHR43433">
    <property type="entry name" value="HYDROLASE, ALPHA/BETA FOLD FAMILY PROTEIN"/>
    <property type="match status" value="1"/>
</dbReference>
<accession>A0A553WJ76</accession>
<evidence type="ECO:0000256" key="1">
    <source>
        <dbReference type="ARBA" id="ARBA00038128"/>
    </source>
</evidence>
<proteinExistence type="inferred from homology"/>
<feature type="domain" description="AB hydrolase-1" evidence="2">
    <location>
        <begin position="21"/>
        <end position="259"/>
    </location>
</feature>
<protein>
    <submittedName>
        <fullName evidence="3">Alpha/beta hydrolase</fullName>
    </submittedName>
</protein>
<dbReference type="Proteomes" id="UP000320160">
    <property type="component" value="Unassembled WGS sequence"/>
</dbReference>
<dbReference type="PRINTS" id="PR00412">
    <property type="entry name" value="EPOXHYDRLASE"/>
</dbReference>
<organism evidence="3 4">
    <name type="scientific">Sphingorhabdus contaminans</name>
    <dbReference type="NCBI Taxonomy" id="1343899"/>
    <lineage>
        <taxon>Bacteria</taxon>
        <taxon>Pseudomonadati</taxon>
        <taxon>Pseudomonadota</taxon>
        <taxon>Alphaproteobacteria</taxon>
        <taxon>Sphingomonadales</taxon>
        <taxon>Sphingomonadaceae</taxon>
        <taxon>Sphingorhabdus</taxon>
    </lineage>
</organism>
<evidence type="ECO:0000313" key="4">
    <source>
        <dbReference type="Proteomes" id="UP000320160"/>
    </source>
</evidence>
<comment type="caution">
    <text evidence="3">The sequence shown here is derived from an EMBL/GenBank/DDBJ whole genome shotgun (WGS) entry which is preliminary data.</text>
</comment>